<evidence type="ECO:0000256" key="2">
    <source>
        <dbReference type="HAMAP-Rule" id="MF_00973"/>
    </source>
</evidence>
<gene>
    <name evidence="3" type="ORF">Q75_13155</name>
</gene>
<dbReference type="InterPro" id="IPR010119">
    <property type="entry name" value="Gluconeogen_factor"/>
</dbReference>
<dbReference type="GO" id="GO:0005737">
    <property type="term" value="C:cytoplasm"/>
    <property type="evidence" value="ECO:0007669"/>
    <property type="project" value="UniProtKB-SubCell"/>
</dbReference>
<dbReference type="STRING" id="1150625.Q75_13155"/>
<evidence type="ECO:0000313" key="3">
    <source>
        <dbReference type="EMBL" id="KUP05199.1"/>
    </source>
</evidence>
<protein>
    <recommendedName>
        <fullName evidence="2">Gluconeogenesis factor</fullName>
    </recommendedName>
</protein>
<dbReference type="PANTHER" id="PTHR30135">
    <property type="entry name" value="UNCHARACTERIZED PROTEIN YVCK-RELATED"/>
    <property type="match status" value="1"/>
</dbReference>
<dbReference type="EMBL" id="LDYG01000042">
    <property type="protein sequence ID" value="KUP05199.1"/>
    <property type="molecule type" value="Genomic_DNA"/>
</dbReference>
<keyword evidence="1 2" id="KW-0963">Cytoplasm</keyword>
<dbReference type="HAMAP" id="MF_00973">
    <property type="entry name" value="Gluconeogen_factor"/>
    <property type="match status" value="1"/>
</dbReference>
<comment type="similarity">
    <text evidence="2">Belongs to the gluconeogenesis factor family.</text>
</comment>
<dbReference type="CDD" id="cd07187">
    <property type="entry name" value="YvcK_like"/>
    <property type="match status" value="1"/>
</dbReference>
<dbReference type="OrthoDB" id="9783842at2"/>
<comment type="caution">
    <text evidence="3">The sequence shown here is derived from an EMBL/GenBank/DDBJ whole genome shotgun (WGS) entry which is preliminary data.</text>
</comment>
<dbReference type="GO" id="GO:0043743">
    <property type="term" value="F:LPPG:FO 2-phospho-L-lactate transferase activity"/>
    <property type="evidence" value="ECO:0007669"/>
    <property type="project" value="InterPro"/>
</dbReference>
<dbReference type="RefSeq" id="WP_059351621.1">
    <property type="nucleotide sequence ID" value="NZ_LDYG01000042.1"/>
</dbReference>
<dbReference type="GO" id="GO:0008360">
    <property type="term" value="P:regulation of cell shape"/>
    <property type="evidence" value="ECO:0007669"/>
    <property type="project" value="UniProtKB-UniRule"/>
</dbReference>
<dbReference type="InterPro" id="IPR002882">
    <property type="entry name" value="CofD"/>
</dbReference>
<proteinExistence type="inferred from homology"/>
<accession>A0A147K5V2</accession>
<dbReference type="Gene3D" id="3.40.50.10680">
    <property type="entry name" value="CofD-like domains"/>
    <property type="match status" value="1"/>
</dbReference>
<dbReference type="PATRIC" id="fig|1150625.3.peg.2768"/>
<dbReference type="PANTHER" id="PTHR30135:SF3">
    <property type="entry name" value="GLUCONEOGENESIS FACTOR-RELATED"/>
    <property type="match status" value="1"/>
</dbReference>
<comment type="subcellular location">
    <subcellularLocation>
        <location evidence="2">Cytoplasm</location>
    </subcellularLocation>
</comment>
<evidence type="ECO:0000256" key="1">
    <source>
        <dbReference type="ARBA" id="ARBA00022490"/>
    </source>
</evidence>
<dbReference type="InterPro" id="IPR038136">
    <property type="entry name" value="CofD-like_dom_sf"/>
</dbReference>
<dbReference type="Pfam" id="PF01933">
    <property type="entry name" value="CofD"/>
    <property type="match status" value="1"/>
</dbReference>
<dbReference type="AlphaFoldDB" id="A0A147K5V2"/>
<keyword evidence="4" id="KW-1185">Reference proteome</keyword>
<dbReference type="NCBIfam" id="TIGR01826">
    <property type="entry name" value="CofD_related"/>
    <property type="match status" value="1"/>
</dbReference>
<evidence type="ECO:0000313" key="4">
    <source>
        <dbReference type="Proteomes" id="UP000074108"/>
    </source>
</evidence>
<dbReference type="Proteomes" id="UP000074108">
    <property type="component" value="Unassembled WGS sequence"/>
</dbReference>
<comment type="function">
    <text evidence="2">Required for morphogenesis under gluconeogenic growth conditions.</text>
</comment>
<reference evidence="3 4" key="1">
    <citation type="journal article" date="2016" name="Front. Microbiol.">
        <title>Microevolution Analysis of Bacillus coahuilensis Unveils Differences in Phosphorus Acquisition Strategies and Their Regulation.</title>
        <authorList>
            <person name="Gomez-Lunar Z."/>
            <person name="Hernandez-Gonzalez I."/>
            <person name="Rodriguez-Torres M.D."/>
            <person name="Souza V."/>
            <person name="Olmedo-Alvarez G."/>
        </authorList>
    </citation>
    <scope>NUCLEOTIDE SEQUENCE [LARGE SCALE GENOMIC DNA]</scope>
    <source>
        <strain evidence="4">p1.1.43</strain>
    </source>
</reference>
<name>A0A147K5V2_9BACI</name>
<organism evidence="3 4">
    <name type="scientific">Bacillus coahuilensis p1.1.43</name>
    <dbReference type="NCBI Taxonomy" id="1150625"/>
    <lineage>
        <taxon>Bacteria</taxon>
        <taxon>Bacillati</taxon>
        <taxon>Bacillota</taxon>
        <taxon>Bacilli</taxon>
        <taxon>Bacillales</taxon>
        <taxon>Bacillaceae</taxon>
        <taxon>Bacillus</taxon>
    </lineage>
</organism>
<dbReference type="SUPFAM" id="SSF142338">
    <property type="entry name" value="CofD-like"/>
    <property type="match status" value="1"/>
</dbReference>
<sequence>MHDPTLPNIVVIGGGTGLPVLLRGLKKYSVNITAIVTVADDGGSSGRLRNDLDIPPPGDVRNVLAALSEVEPLVEQMFQHRFNTENELSGHSLGNLIIAALTSISGDFVHAIQEMSRVLNVKGQVLPAANQSVVLHAKMTDGSEVAGESVIPTVGKEIDTVYLTPSDVKPLPETIKSIREADLIVIGPGSLFTSILPNLLVPEIGKEVSKASAQKVYICNIMTQAGETLDYTASDHVQAIYRHIHLPFIDTILVNNEEVPENLQLKYEKELAKPVIFDIQQLEKMGLEVVQEKIISYETGIIRHDTESVAKILYSFLERKNTIE</sequence>